<accession>A0A8H4IUX3</accession>
<keyword evidence="3" id="KW-0687">Ribonucleoprotein</keyword>
<evidence type="ECO:0000256" key="4">
    <source>
        <dbReference type="SAM" id="MobiDB-lite"/>
    </source>
</evidence>
<keyword evidence="2 5" id="KW-0689">Ribosomal protein</keyword>
<evidence type="ECO:0000256" key="3">
    <source>
        <dbReference type="ARBA" id="ARBA00023274"/>
    </source>
</evidence>
<reference evidence="5" key="1">
    <citation type="submission" date="2020-04" db="EMBL/GenBank/DDBJ databases">
        <title>Genome Assembly and Annotation of Botryosphaeria dothidea sdau 11-99, a Latent Pathogen of Apple Fruit Ring Rot in China.</title>
        <authorList>
            <person name="Yu C."/>
            <person name="Diao Y."/>
            <person name="Lu Q."/>
            <person name="Zhao J."/>
            <person name="Cui S."/>
            <person name="Peng C."/>
            <person name="He B."/>
            <person name="Liu H."/>
        </authorList>
    </citation>
    <scope>NUCLEOTIDE SEQUENCE [LARGE SCALE GENOMIC DNA]</scope>
    <source>
        <strain evidence="5">Sdau11-99</strain>
    </source>
</reference>
<dbReference type="PANTHER" id="PTHR41237">
    <property type="entry name" value="37S RIBOSOMAL PROTEIN MRP21, MITOCHONDRIAL"/>
    <property type="match status" value="1"/>
</dbReference>
<comment type="caution">
    <text evidence="5">The sequence shown here is derived from an EMBL/GenBank/DDBJ whole genome shotgun (WGS) entry which is preliminary data.</text>
</comment>
<comment type="similarity">
    <text evidence="1">Belongs to the bacterial ribosomal protein bS21 family.</text>
</comment>
<dbReference type="AlphaFoldDB" id="A0A8H4IUX3"/>
<dbReference type="GO" id="GO:0005763">
    <property type="term" value="C:mitochondrial small ribosomal subunit"/>
    <property type="evidence" value="ECO:0007669"/>
    <property type="project" value="TreeGrafter"/>
</dbReference>
<dbReference type="PANTHER" id="PTHR41237:SF1">
    <property type="entry name" value="SMALL RIBOSOMAL SUBUNIT PROTEIN BS21M"/>
    <property type="match status" value="1"/>
</dbReference>
<dbReference type="Proteomes" id="UP000572817">
    <property type="component" value="Unassembled WGS sequence"/>
</dbReference>
<feature type="region of interest" description="Disordered" evidence="4">
    <location>
        <begin position="38"/>
        <end position="81"/>
    </location>
</feature>
<organism evidence="5 6">
    <name type="scientific">Botryosphaeria dothidea</name>
    <dbReference type="NCBI Taxonomy" id="55169"/>
    <lineage>
        <taxon>Eukaryota</taxon>
        <taxon>Fungi</taxon>
        <taxon>Dikarya</taxon>
        <taxon>Ascomycota</taxon>
        <taxon>Pezizomycotina</taxon>
        <taxon>Dothideomycetes</taxon>
        <taxon>Dothideomycetes incertae sedis</taxon>
        <taxon>Botryosphaeriales</taxon>
        <taxon>Botryosphaeriaceae</taxon>
        <taxon>Botryosphaeria</taxon>
    </lineage>
</organism>
<evidence type="ECO:0000256" key="2">
    <source>
        <dbReference type="ARBA" id="ARBA00022980"/>
    </source>
</evidence>
<gene>
    <name evidence="5" type="ORF">GTA08_BOTSDO03634</name>
</gene>
<dbReference type="GO" id="GO:0070124">
    <property type="term" value="P:mitochondrial translational initiation"/>
    <property type="evidence" value="ECO:0007669"/>
    <property type="project" value="TreeGrafter"/>
</dbReference>
<dbReference type="InterPro" id="IPR052837">
    <property type="entry name" value="Mitoribosomal_bS21"/>
</dbReference>
<name>A0A8H4IUX3_9PEZI</name>
<feature type="compositionally biased region" description="Low complexity" evidence="4">
    <location>
        <begin position="58"/>
        <end position="81"/>
    </location>
</feature>
<feature type="region of interest" description="Disordered" evidence="4">
    <location>
        <begin position="98"/>
        <end position="129"/>
    </location>
</feature>
<evidence type="ECO:0000313" key="6">
    <source>
        <dbReference type="Proteomes" id="UP000572817"/>
    </source>
</evidence>
<protein>
    <submittedName>
        <fullName evidence="5">Ribosomal protein S21</fullName>
    </submittedName>
</protein>
<sequence length="280" mass="30921">MELRRIGEVLLRSRPSAFLSRPCETRFGMLAATTSPRAYSVSAVRRQQDPAKSPATGSQSNQSSSSSEPGSKQSSQEGASSSIADEIGSLLNNSLEFTRNSPVRRTSRFSSPNAQAENRDRTRYGFPIGSSADDASARFRDSSSVSGDMHRMLSENSAADSARYVSGGRGVGNLDFFALSNGPPQKSLVEPPDPSTLPRLGPMVGRSIAIRDNMDLAKGLRQLDITCARNRVRGDFNKQKFHERPGLKKKRLASERWRKRFMDGFKATVQRVQYLKRQGW</sequence>
<proteinExistence type="inferred from homology"/>
<feature type="compositionally biased region" description="Polar residues" evidence="4">
    <location>
        <begin position="98"/>
        <end position="116"/>
    </location>
</feature>
<dbReference type="Pfam" id="PF01165">
    <property type="entry name" value="Ribosomal_S21"/>
    <property type="match status" value="1"/>
</dbReference>
<dbReference type="GO" id="GO:0003735">
    <property type="term" value="F:structural constituent of ribosome"/>
    <property type="evidence" value="ECO:0007669"/>
    <property type="project" value="InterPro"/>
</dbReference>
<evidence type="ECO:0000313" key="5">
    <source>
        <dbReference type="EMBL" id="KAF4307935.1"/>
    </source>
</evidence>
<keyword evidence="6" id="KW-1185">Reference proteome</keyword>
<dbReference type="OrthoDB" id="2501249at2759"/>
<dbReference type="InterPro" id="IPR001911">
    <property type="entry name" value="Ribosomal_bS21"/>
</dbReference>
<dbReference type="EMBL" id="WWBZ02000022">
    <property type="protein sequence ID" value="KAF4307935.1"/>
    <property type="molecule type" value="Genomic_DNA"/>
</dbReference>
<evidence type="ECO:0000256" key="1">
    <source>
        <dbReference type="ARBA" id="ARBA00006640"/>
    </source>
</evidence>